<comment type="caution">
    <text evidence="4">The sequence shown here is derived from an EMBL/GenBank/DDBJ whole genome shotgun (WGS) entry which is preliminary data.</text>
</comment>
<dbReference type="PANTHER" id="PTHR22916">
    <property type="entry name" value="GLYCOSYLTRANSFERASE"/>
    <property type="match status" value="1"/>
</dbReference>
<organism evidence="4 5">
    <name type="scientific">Brachybacterium alimentarium</name>
    <dbReference type="NCBI Taxonomy" id="47845"/>
    <lineage>
        <taxon>Bacteria</taxon>
        <taxon>Bacillati</taxon>
        <taxon>Actinomycetota</taxon>
        <taxon>Actinomycetes</taxon>
        <taxon>Micrococcales</taxon>
        <taxon>Dermabacteraceae</taxon>
        <taxon>Brachybacterium</taxon>
    </lineage>
</organism>
<dbReference type="OrthoDB" id="3171021at2"/>
<feature type="region of interest" description="Disordered" evidence="1">
    <location>
        <begin position="587"/>
        <end position="625"/>
    </location>
</feature>
<dbReference type="EMBL" id="NRGR01000004">
    <property type="protein sequence ID" value="PCC40950.1"/>
    <property type="molecule type" value="Genomic_DNA"/>
</dbReference>
<dbReference type="CDD" id="cd00761">
    <property type="entry name" value="Glyco_tranf_GTA_type"/>
    <property type="match status" value="1"/>
</dbReference>
<dbReference type="SUPFAM" id="SSF53448">
    <property type="entry name" value="Nucleotide-diphospho-sugar transferases"/>
    <property type="match status" value="1"/>
</dbReference>
<evidence type="ECO:0000313" key="4">
    <source>
        <dbReference type="EMBL" id="PCC40950.1"/>
    </source>
</evidence>
<feature type="domain" description="Glycosyltransferase 2-like" evidence="2">
    <location>
        <begin position="13"/>
        <end position="139"/>
    </location>
</feature>
<dbReference type="InterPro" id="IPR001173">
    <property type="entry name" value="Glyco_trans_2-like"/>
</dbReference>
<evidence type="ECO:0000259" key="3">
    <source>
        <dbReference type="Pfam" id="PF22181"/>
    </source>
</evidence>
<evidence type="ECO:0000259" key="2">
    <source>
        <dbReference type="Pfam" id="PF00535"/>
    </source>
</evidence>
<accession>A0A2A3YNR2</accession>
<dbReference type="GO" id="GO:0016758">
    <property type="term" value="F:hexosyltransferase activity"/>
    <property type="evidence" value="ECO:0007669"/>
    <property type="project" value="UniProtKB-ARBA"/>
</dbReference>
<dbReference type="PANTHER" id="PTHR22916:SF3">
    <property type="entry name" value="UDP-GLCNAC:BETAGAL BETA-1,3-N-ACETYLGLUCOSAMINYLTRANSFERASE-LIKE PROTEIN 1"/>
    <property type="match status" value="1"/>
</dbReference>
<dbReference type="Pfam" id="PF22181">
    <property type="entry name" value="TarS_linker"/>
    <property type="match status" value="1"/>
</dbReference>
<keyword evidence="5" id="KW-1185">Reference proteome</keyword>
<dbReference type="Pfam" id="PF00535">
    <property type="entry name" value="Glycos_transf_2"/>
    <property type="match status" value="1"/>
</dbReference>
<dbReference type="AlphaFoldDB" id="A0A2A3YNR2"/>
<dbReference type="InterPro" id="IPR054028">
    <property type="entry name" value="TarS/TarP_linker"/>
</dbReference>
<dbReference type="Proteomes" id="UP000218598">
    <property type="component" value="Unassembled WGS sequence"/>
</dbReference>
<dbReference type="RefSeq" id="WP_096196312.1">
    <property type="nucleotide sequence ID" value="NZ_NRGR01000004.1"/>
</dbReference>
<name>A0A2A3YNR2_9MICO</name>
<dbReference type="InterPro" id="IPR029044">
    <property type="entry name" value="Nucleotide-diphossugar_trans"/>
</dbReference>
<protein>
    <submittedName>
        <fullName evidence="4">Uncharacterized protein</fullName>
    </submittedName>
</protein>
<sequence length="661" mass="71478">MMTVTESTAPLVSVVVPVYNSVTYLAETLDSLLVQGLTVDELEVVMVDDGSNDGSEAMVDDYAARYSNFRVIHQAQSGSPAKPCNVGAYAARGRYFFILGSDDVMAPNAMADLAGLAEREGSDIVLGKLGSIGGCRTPRAVFARTVYDADLVDNHVFNTLSAVKLFRTDLLRRTGALHPTTLRIGSDQPFVAALYLAANKISICADRDFIFIRAREDGTNITSTRRTPRDYMDLLKLLIPVIVNGTEPGATRDGIMRRPFRNSLTKSLRPSFLRLDESTQLQVIQDLRRVAGPLYNKVTSVHLEPLPRTKVELALDNDLDTLRAVMAWEESGGSAKVAHDGTRFIYDFPSDLAVQIGENRIHSPVVRGEVTLEGVAVSRGSIVELDIRALAAGCRTLAAETLLRLRNRWTGDEVDIPTGLVRELSQSTGVGHVVNARFDLGGYSNGVWDAYIVQCFGDDEIVSRLGARRAEGVSAEPVYLFSRAQEARTVGKLYFTRGPGNLSIDLGFTLTKNELPKVTVRGVVQDGGGGEFAVVHVLSAGIVEFLGPVADGTVVVTPHVALGGDLYAVELPAGSPRHGDARQLVVRSDGEERKSPLPGSTSLGGAEKTGTPGSRSVRREGERATDLFRGAMGDLLVVGRRSVRRAQKEAKSLFRGVLKER</sequence>
<evidence type="ECO:0000256" key="1">
    <source>
        <dbReference type="SAM" id="MobiDB-lite"/>
    </source>
</evidence>
<proteinExistence type="predicted"/>
<feature type="domain" description="TarS/TarP linker" evidence="3">
    <location>
        <begin position="228"/>
        <end position="325"/>
    </location>
</feature>
<reference evidence="4 5" key="1">
    <citation type="journal article" date="2017" name="Elife">
        <title>Extensive horizontal gene transfer in cheese-associated bacteria.</title>
        <authorList>
            <person name="Bonham K.S."/>
            <person name="Wolfe B.E."/>
            <person name="Dutton R.J."/>
        </authorList>
    </citation>
    <scope>NUCLEOTIDE SEQUENCE [LARGE SCALE GENOMIC DNA]</scope>
    <source>
        <strain evidence="4 5">341_9</strain>
    </source>
</reference>
<dbReference type="Gene3D" id="3.90.550.10">
    <property type="entry name" value="Spore Coat Polysaccharide Biosynthesis Protein SpsA, Chain A"/>
    <property type="match status" value="1"/>
</dbReference>
<gene>
    <name evidence="4" type="ORF">CIK66_01595</name>
</gene>
<evidence type="ECO:0000313" key="5">
    <source>
        <dbReference type="Proteomes" id="UP000218598"/>
    </source>
</evidence>